<dbReference type="RefSeq" id="WP_255926532.1">
    <property type="nucleotide sequence ID" value="NZ_JBHRWQ010000051.1"/>
</dbReference>
<organism evidence="3 4">
    <name type="scientific">Streptantibioticus rubrisoli</name>
    <dbReference type="NCBI Taxonomy" id="1387313"/>
    <lineage>
        <taxon>Bacteria</taxon>
        <taxon>Bacillati</taxon>
        <taxon>Actinomycetota</taxon>
        <taxon>Actinomycetes</taxon>
        <taxon>Kitasatosporales</taxon>
        <taxon>Streptomycetaceae</taxon>
        <taxon>Streptantibioticus</taxon>
    </lineage>
</organism>
<proteinExistence type="inferred from homology"/>
<evidence type="ECO:0000313" key="4">
    <source>
        <dbReference type="Proteomes" id="UP001206206"/>
    </source>
</evidence>
<feature type="active site" description="Proton donor" evidence="2">
    <location>
        <position position="42"/>
    </location>
</feature>
<dbReference type="NCBIfam" id="TIGR02258">
    <property type="entry name" value="2_5_ligase"/>
    <property type="match status" value="1"/>
</dbReference>
<sequence length="188" mass="20710">MRLFVALWPSQEALRDLTRAENRLRASPDAQSLRWAGEGGHHLTLAFLGEVAEETLPELTARLERAARRHAPLALRLAGGGRFGDRTLWVGVEGDVQALGHLADSLAAGARRAGIEMEDRPFRAHLTLARGRPHRHTALRPFADLLTGFTSHEWTADHIALVQSHPPAPGTSGAQPHYEVLHRWPLGH</sequence>
<accession>A0ABT1PD66</accession>
<comment type="function">
    <text evidence="2">Hydrolyzes RNA 2',3'-cyclic phosphodiester to an RNA 2'-phosphomonoester.</text>
</comment>
<dbReference type="Proteomes" id="UP001206206">
    <property type="component" value="Unassembled WGS sequence"/>
</dbReference>
<evidence type="ECO:0000256" key="2">
    <source>
        <dbReference type="HAMAP-Rule" id="MF_01940"/>
    </source>
</evidence>
<dbReference type="Gene3D" id="3.90.1140.10">
    <property type="entry name" value="Cyclic phosphodiesterase"/>
    <property type="match status" value="1"/>
</dbReference>
<keyword evidence="4" id="KW-1185">Reference proteome</keyword>
<dbReference type="PANTHER" id="PTHR35561:SF1">
    <property type="entry name" value="RNA 2',3'-CYCLIC PHOSPHODIESTERASE"/>
    <property type="match status" value="1"/>
</dbReference>
<feature type="short sequence motif" description="HXTX 2" evidence="2">
    <location>
        <begin position="125"/>
        <end position="128"/>
    </location>
</feature>
<feature type="short sequence motif" description="HXTX 1" evidence="2">
    <location>
        <begin position="42"/>
        <end position="45"/>
    </location>
</feature>
<comment type="catalytic activity">
    <reaction evidence="2">
        <text>a 3'-end 2',3'-cyclophospho-ribonucleotide-RNA + H2O = a 3'-end 2'-phospho-ribonucleotide-RNA + H(+)</text>
        <dbReference type="Rhea" id="RHEA:11828"/>
        <dbReference type="Rhea" id="RHEA-COMP:10464"/>
        <dbReference type="Rhea" id="RHEA-COMP:17353"/>
        <dbReference type="ChEBI" id="CHEBI:15377"/>
        <dbReference type="ChEBI" id="CHEBI:15378"/>
        <dbReference type="ChEBI" id="CHEBI:83064"/>
        <dbReference type="ChEBI" id="CHEBI:173113"/>
        <dbReference type="EC" id="3.1.4.58"/>
    </reaction>
</comment>
<dbReference type="Pfam" id="PF13563">
    <property type="entry name" value="2_5_RNA_ligase2"/>
    <property type="match status" value="1"/>
</dbReference>
<feature type="active site" description="Proton acceptor" evidence="2">
    <location>
        <position position="125"/>
    </location>
</feature>
<name>A0ABT1PD66_9ACTN</name>
<keyword evidence="1 2" id="KW-0378">Hydrolase</keyword>
<dbReference type="EC" id="3.1.4.58" evidence="2"/>
<dbReference type="InterPro" id="IPR009097">
    <property type="entry name" value="Cyclic_Pdiesterase"/>
</dbReference>
<comment type="similarity">
    <text evidence="2">Belongs to the 2H phosphoesterase superfamily. ThpR family.</text>
</comment>
<evidence type="ECO:0000313" key="3">
    <source>
        <dbReference type="EMBL" id="MCQ4042393.1"/>
    </source>
</evidence>
<reference evidence="3 4" key="1">
    <citation type="submission" date="2022-06" db="EMBL/GenBank/DDBJ databases">
        <title>Draft genome sequence of type strain Streptomyces rubrisoli DSM 42083.</title>
        <authorList>
            <person name="Duangmal K."/>
            <person name="Klaysubun C."/>
        </authorList>
    </citation>
    <scope>NUCLEOTIDE SEQUENCE [LARGE SCALE GENOMIC DNA]</scope>
    <source>
        <strain evidence="3 4">DSM 42083</strain>
    </source>
</reference>
<dbReference type="PANTHER" id="PTHR35561">
    <property type="entry name" value="RNA 2',3'-CYCLIC PHOSPHODIESTERASE"/>
    <property type="match status" value="1"/>
</dbReference>
<comment type="caution">
    <text evidence="3">The sequence shown here is derived from an EMBL/GenBank/DDBJ whole genome shotgun (WGS) entry which is preliminary data.</text>
</comment>
<dbReference type="HAMAP" id="MF_01940">
    <property type="entry name" value="RNA_CPDase"/>
    <property type="match status" value="1"/>
</dbReference>
<evidence type="ECO:0000256" key="1">
    <source>
        <dbReference type="ARBA" id="ARBA00022801"/>
    </source>
</evidence>
<gene>
    <name evidence="3" type="primary">thpR</name>
    <name evidence="3" type="ORF">NON19_10165</name>
</gene>
<protein>
    <recommendedName>
        <fullName evidence="2">RNA 2',3'-cyclic phosphodiesterase</fullName>
        <shortName evidence="2">RNA 2',3'-CPDase</shortName>
        <ecNumber evidence="2">3.1.4.58</ecNumber>
    </recommendedName>
</protein>
<dbReference type="InterPro" id="IPR004175">
    <property type="entry name" value="RNA_CPDase"/>
</dbReference>
<dbReference type="SUPFAM" id="SSF55144">
    <property type="entry name" value="LigT-like"/>
    <property type="match status" value="1"/>
</dbReference>
<dbReference type="EMBL" id="JANFNH010000006">
    <property type="protein sequence ID" value="MCQ4042393.1"/>
    <property type="molecule type" value="Genomic_DNA"/>
</dbReference>